<name>A0ACB8BD52_9AGAM</name>
<gene>
    <name evidence="1" type="ORF">BV22DRAFT_1037143</name>
</gene>
<reference evidence="1" key="1">
    <citation type="journal article" date="2021" name="New Phytol.">
        <title>Evolutionary innovations through gain and loss of genes in the ectomycorrhizal Boletales.</title>
        <authorList>
            <person name="Wu G."/>
            <person name="Miyauchi S."/>
            <person name="Morin E."/>
            <person name="Kuo A."/>
            <person name="Drula E."/>
            <person name="Varga T."/>
            <person name="Kohler A."/>
            <person name="Feng B."/>
            <person name="Cao Y."/>
            <person name="Lipzen A."/>
            <person name="Daum C."/>
            <person name="Hundley H."/>
            <person name="Pangilinan J."/>
            <person name="Johnson J."/>
            <person name="Barry K."/>
            <person name="LaButti K."/>
            <person name="Ng V."/>
            <person name="Ahrendt S."/>
            <person name="Min B."/>
            <person name="Choi I.G."/>
            <person name="Park H."/>
            <person name="Plett J.M."/>
            <person name="Magnuson J."/>
            <person name="Spatafora J.W."/>
            <person name="Nagy L.G."/>
            <person name="Henrissat B."/>
            <person name="Grigoriev I.V."/>
            <person name="Yang Z.L."/>
            <person name="Xu J."/>
            <person name="Martin F.M."/>
        </authorList>
    </citation>
    <scope>NUCLEOTIDE SEQUENCE</scope>
    <source>
        <strain evidence="1">KUC20120723A-06</strain>
    </source>
</reference>
<dbReference type="Proteomes" id="UP000790709">
    <property type="component" value="Unassembled WGS sequence"/>
</dbReference>
<comment type="caution">
    <text evidence="1">The sequence shown here is derived from an EMBL/GenBank/DDBJ whole genome shotgun (WGS) entry which is preliminary data.</text>
</comment>
<evidence type="ECO:0000313" key="2">
    <source>
        <dbReference type="Proteomes" id="UP000790709"/>
    </source>
</evidence>
<keyword evidence="2" id="KW-1185">Reference proteome</keyword>
<protein>
    <submittedName>
        <fullName evidence="1">Uncharacterized protein</fullName>
    </submittedName>
</protein>
<organism evidence="1 2">
    <name type="scientific">Leucogyrophana mollusca</name>
    <dbReference type="NCBI Taxonomy" id="85980"/>
    <lineage>
        <taxon>Eukaryota</taxon>
        <taxon>Fungi</taxon>
        <taxon>Dikarya</taxon>
        <taxon>Basidiomycota</taxon>
        <taxon>Agaricomycotina</taxon>
        <taxon>Agaricomycetes</taxon>
        <taxon>Agaricomycetidae</taxon>
        <taxon>Boletales</taxon>
        <taxon>Boletales incertae sedis</taxon>
        <taxon>Leucogyrophana</taxon>
    </lineage>
</organism>
<proteinExistence type="predicted"/>
<dbReference type="EMBL" id="MU266473">
    <property type="protein sequence ID" value="KAH7922768.1"/>
    <property type="molecule type" value="Genomic_DNA"/>
</dbReference>
<accession>A0ACB8BD52</accession>
<evidence type="ECO:0000313" key="1">
    <source>
        <dbReference type="EMBL" id="KAH7922768.1"/>
    </source>
</evidence>
<sequence>MENSYPLSPVTAELDRRSVSPEAAETADPAASSTSRNRSTLEEISETTIAPFDYVSNITRPFKQDTEADAIFREGEWVILTTFQKAHICTSTFDVLRRDFPHAPPVLMLRAKDFRRKLLRLTVTVHSWANVRTLHKQQTAMQLLEDEIKSVVEAENEQGMSPTLSPVKPSLAGMHAFRIVSSYWLPLCIND</sequence>